<feature type="transmembrane region" description="Helical" evidence="1">
    <location>
        <begin position="7"/>
        <end position="24"/>
    </location>
</feature>
<evidence type="ECO:0000256" key="1">
    <source>
        <dbReference type="SAM" id="Phobius"/>
    </source>
</evidence>
<dbReference type="Proteomes" id="UP000319432">
    <property type="component" value="Chromosome"/>
</dbReference>
<protein>
    <recommendedName>
        <fullName evidence="4">Holin</fullName>
    </recommendedName>
</protein>
<keyword evidence="1" id="KW-1133">Transmembrane helix</keyword>
<gene>
    <name evidence="2" type="ORF">EEL30_16735</name>
</gene>
<evidence type="ECO:0008006" key="4">
    <source>
        <dbReference type="Google" id="ProtNLM"/>
    </source>
</evidence>
<keyword evidence="1" id="KW-0812">Transmembrane</keyword>
<feature type="transmembrane region" description="Helical" evidence="1">
    <location>
        <begin position="53"/>
        <end position="71"/>
    </location>
</feature>
<evidence type="ECO:0000313" key="3">
    <source>
        <dbReference type="Proteomes" id="UP000319432"/>
    </source>
</evidence>
<accession>A0A518V9X0</accession>
<evidence type="ECO:0000313" key="2">
    <source>
        <dbReference type="EMBL" id="QDX93792.1"/>
    </source>
</evidence>
<dbReference type="EMBL" id="CP033464">
    <property type="protein sequence ID" value="QDX93792.1"/>
    <property type="molecule type" value="Genomic_DNA"/>
</dbReference>
<name>A0A518V9X0_BRELA</name>
<dbReference type="OrthoDB" id="2926490at2"/>
<proteinExistence type="predicted"/>
<dbReference type="AlphaFoldDB" id="A0A518V9X0"/>
<reference evidence="2 3" key="1">
    <citation type="submission" date="2018-11" db="EMBL/GenBank/DDBJ databases">
        <title>Phylogenetic determinants of toxin gene distribution in genomes of Brevibacillus laterosporus.</title>
        <authorList>
            <person name="Glare T.R."/>
            <person name="Durrant A."/>
            <person name="Berry C."/>
            <person name="Palma L."/>
            <person name="Ormskirk M."/>
            <person name="Cox M.O."/>
        </authorList>
    </citation>
    <scope>NUCLEOTIDE SEQUENCE [LARGE SCALE GENOMIC DNA]</scope>
    <source>
        <strain evidence="2 3">1821L</strain>
    </source>
</reference>
<sequence>MEFTYDIATLAAIVAALTGIAKGFGIPTKYAPLAAMAISGLFVFLPDGALKENLLTTVVVGLTAAGAYSYVKPDSNEGKSK</sequence>
<keyword evidence="3" id="KW-1185">Reference proteome</keyword>
<keyword evidence="1" id="KW-0472">Membrane</keyword>
<organism evidence="2 3">
    <name type="scientific">Brevibacillus laterosporus</name>
    <name type="common">Bacillus laterosporus</name>
    <dbReference type="NCBI Taxonomy" id="1465"/>
    <lineage>
        <taxon>Bacteria</taxon>
        <taxon>Bacillati</taxon>
        <taxon>Bacillota</taxon>
        <taxon>Bacilli</taxon>
        <taxon>Bacillales</taxon>
        <taxon>Paenibacillaceae</taxon>
        <taxon>Brevibacillus</taxon>
    </lineage>
</organism>